<evidence type="ECO:0000313" key="4">
    <source>
        <dbReference type="Proteomes" id="UP000004263"/>
    </source>
</evidence>
<evidence type="ECO:0000313" key="3">
    <source>
        <dbReference type="EMBL" id="EAT13297.1"/>
    </source>
</evidence>
<dbReference type="RefSeq" id="WP_007017681.1">
    <property type="nucleotide sequence ID" value="NZ_CH724114.1"/>
</dbReference>
<evidence type="ECO:0000256" key="1">
    <source>
        <dbReference type="SAM" id="MobiDB-lite"/>
    </source>
</evidence>
<feature type="domain" description="GP-PDE" evidence="2">
    <location>
        <begin position="1"/>
        <end position="229"/>
    </location>
</feature>
<feature type="compositionally biased region" description="Polar residues" evidence="1">
    <location>
        <begin position="240"/>
        <end position="252"/>
    </location>
</feature>
<feature type="region of interest" description="Disordered" evidence="1">
    <location>
        <begin position="233"/>
        <end position="252"/>
    </location>
</feature>
<name>Q1N4Y1_9GAMM</name>
<gene>
    <name evidence="3" type="ORF">RED65_01015</name>
</gene>
<dbReference type="PANTHER" id="PTHR46211">
    <property type="entry name" value="GLYCEROPHOSPHORYL DIESTER PHOSPHODIESTERASE"/>
    <property type="match status" value="1"/>
</dbReference>
<dbReference type="HOGENOM" id="CLU_030006_3_3_6"/>
<dbReference type="PROSITE" id="PS51704">
    <property type="entry name" value="GP_PDE"/>
    <property type="match status" value="1"/>
</dbReference>
<dbReference type="PANTHER" id="PTHR46211:SF1">
    <property type="entry name" value="GLYCEROPHOSPHODIESTER PHOSPHODIESTERASE, CYTOPLASMIC"/>
    <property type="match status" value="1"/>
</dbReference>
<dbReference type="SUPFAM" id="SSF51695">
    <property type="entry name" value="PLC-like phosphodiesterases"/>
    <property type="match status" value="1"/>
</dbReference>
<keyword evidence="4" id="KW-1185">Reference proteome</keyword>
<accession>Q1N4Y1</accession>
<dbReference type="OrthoDB" id="9795622at2"/>
<dbReference type="Gene3D" id="3.20.20.190">
    <property type="entry name" value="Phosphatidylinositol (PI) phosphodiesterase"/>
    <property type="match status" value="1"/>
</dbReference>
<dbReference type="InterPro" id="IPR017946">
    <property type="entry name" value="PLC-like_Pdiesterase_TIM-brl"/>
</dbReference>
<dbReference type="STRING" id="207949.RED65_01015"/>
<organism evidence="3 4">
    <name type="scientific">Bermanella marisrubri</name>
    <dbReference type="NCBI Taxonomy" id="207949"/>
    <lineage>
        <taxon>Bacteria</taxon>
        <taxon>Pseudomonadati</taxon>
        <taxon>Pseudomonadota</taxon>
        <taxon>Gammaproteobacteria</taxon>
        <taxon>Oceanospirillales</taxon>
        <taxon>Oceanospirillaceae</taxon>
        <taxon>Bermanella</taxon>
    </lineage>
</organism>
<protein>
    <submittedName>
        <fullName evidence="3">Glycerophosphoryl diester phosphodiesterase, putative</fullName>
    </submittedName>
</protein>
<comment type="caution">
    <text evidence="3">The sequence shown here is derived from an EMBL/GenBank/DDBJ whole genome shotgun (WGS) entry which is preliminary data.</text>
</comment>
<dbReference type="CDD" id="cd08556">
    <property type="entry name" value="GDPD"/>
    <property type="match status" value="1"/>
</dbReference>
<dbReference type="EMBL" id="AAQH01000002">
    <property type="protein sequence ID" value="EAT13297.1"/>
    <property type="molecule type" value="Genomic_DNA"/>
</dbReference>
<dbReference type="GO" id="GO:0008081">
    <property type="term" value="F:phosphoric diester hydrolase activity"/>
    <property type="evidence" value="ECO:0007669"/>
    <property type="project" value="InterPro"/>
</dbReference>
<evidence type="ECO:0000259" key="2">
    <source>
        <dbReference type="PROSITE" id="PS51704"/>
    </source>
</evidence>
<reference evidence="3 4" key="1">
    <citation type="submission" date="2006-03" db="EMBL/GenBank/DDBJ databases">
        <authorList>
            <person name="Pinhassi J."/>
            <person name="Pedros-Alio C."/>
            <person name="Ferriera S."/>
            <person name="Johnson J."/>
            <person name="Kravitz S."/>
            <person name="Halpern A."/>
            <person name="Remington K."/>
            <person name="Beeson K."/>
            <person name="Tran B."/>
            <person name="Rogers Y.-H."/>
            <person name="Friedman R."/>
            <person name="Venter J.C."/>
        </authorList>
    </citation>
    <scope>NUCLEOTIDE SEQUENCE [LARGE SCALE GENOMIC DNA]</scope>
    <source>
        <strain evidence="3 4">RED65</strain>
    </source>
</reference>
<dbReference type="Proteomes" id="UP000004263">
    <property type="component" value="Unassembled WGS sequence"/>
</dbReference>
<dbReference type="GO" id="GO:0006629">
    <property type="term" value="P:lipid metabolic process"/>
    <property type="evidence" value="ECO:0007669"/>
    <property type="project" value="InterPro"/>
</dbReference>
<proteinExistence type="predicted"/>
<dbReference type="InterPro" id="IPR030395">
    <property type="entry name" value="GP_PDE_dom"/>
</dbReference>
<sequence length="252" mass="28195">MLIYGHRGAKGVAMENSLQGFQLAASQGIEYFELDVRLSSDNHLVVVHDEQLKRLANSKLRVSKSTQQILSNTHLKGTNQGIPTLEQVVLACPYVKHWQFEIKTDRTNLNFVAPMLALIDKHNLADKVTITSKHVGILRAFKNARSTIPRGYVQEWPLPHGLHVAKQLKCSMLVLNKSLARKSYVKRAQKKGLHVSVWTVNDADDMARLFRVQADSIISDYPQAAREVIGHLSHDPNAPQAPQSVSALQKTQ</sequence>
<dbReference type="Pfam" id="PF03009">
    <property type="entry name" value="GDPD"/>
    <property type="match status" value="1"/>
</dbReference>
<dbReference type="AlphaFoldDB" id="Q1N4Y1"/>